<evidence type="ECO:0000313" key="5">
    <source>
        <dbReference type="EMBL" id="API58727.1"/>
    </source>
</evidence>
<organism evidence="5 6">
    <name type="scientific">Tardibacter chloracetimidivorans</name>
    <dbReference type="NCBI Taxonomy" id="1921510"/>
    <lineage>
        <taxon>Bacteria</taxon>
        <taxon>Pseudomonadati</taxon>
        <taxon>Pseudomonadota</taxon>
        <taxon>Alphaproteobacteria</taxon>
        <taxon>Sphingomonadales</taxon>
        <taxon>Sphingomonadaceae</taxon>
        <taxon>Tardibacter</taxon>
    </lineage>
</organism>
<keyword evidence="2" id="KW-0058">Aromatic hydrocarbons catabolism</keyword>
<evidence type="ECO:0000256" key="3">
    <source>
        <dbReference type="ARBA" id="ARBA00022801"/>
    </source>
</evidence>
<dbReference type="STRING" id="1921510.BSL82_04870"/>
<keyword evidence="6" id="KW-1185">Reference proteome</keyword>
<protein>
    <recommendedName>
        <fullName evidence="4">Epoxide hydrolase N-terminal domain-containing protein</fullName>
    </recommendedName>
</protein>
<sequence length="234" mass="26886">MEPFVIKVPEDELDDLQHRLERTRWVQDFGNDDWRYGANTSYLRELVDYWRRDYDWRAREAEMNRYPHFRTTIENVPVHFLHIAGKGPNPKPLILNHGWPWTFWDYRKLLGPLSDPAAFGGDSKDAFTLIVPSLPGFGFSTPLVETGMNWARTADLWVKLMRDVLGYDRFASVGGDYGAFVTAQLGHKYVSQMIGCYVHLMAPLDMYEGGSIPLEDFGPGEEHWPAINEACLSA</sequence>
<dbReference type="PANTHER" id="PTHR21661:SF35">
    <property type="entry name" value="EPOXIDE HYDROLASE"/>
    <property type="match status" value="1"/>
</dbReference>
<dbReference type="PANTHER" id="PTHR21661">
    <property type="entry name" value="EPOXIDE HYDROLASE 1-RELATED"/>
    <property type="match status" value="1"/>
</dbReference>
<evidence type="ECO:0000256" key="1">
    <source>
        <dbReference type="ARBA" id="ARBA00010088"/>
    </source>
</evidence>
<reference evidence="6" key="1">
    <citation type="submission" date="2016-11" db="EMBL/GenBank/DDBJ databases">
        <title>Complete Genome Sequence of alachlor-degrading Sphingomonas sp. strain JJ-A5.</title>
        <authorList>
            <person name="Lee H."/>
            <person name="Ka J.-O."/>
        </authorList>
    </citation>
    <scope>NUCLEOTIDE SEQUENCE [LARGE SCALE GENOMIC DNA]</scope>
    <source>
        <strain evidence="6">JJ-A5</strain>
    </source>
</reference>
<dbReference type="PRINTS" id="PR00412">
    <property type="entry name" value="EPOXHYDRLASE"/>
</dbReference>
<feature type="domain" description="Epoxide hydrolase N-terminal" evidence="4">
    <location>
        <begin position="1"/>
        <end position="105"/>
    </location>
</feature>
<dbReference type="InterPro" id="IPR010497">
    <property type="entry name" value="Epoxide_hydro_N"/>
</dbReference>
<dbReference type="InterPro" id="IPR000639">
    <property type="entry name" value="Epox_hydrolase-like"/>
</dbReference>
<accession>A0A1L3ZSX4</accession>
<dbReference type="OrthoDB" id="27092at2"/>
<dbReference type="EMBL" id="CP018221">
    <property type="protein sequence ID" value="API58727.1"/>
    <property type="molecule type" value="Genomic_DNA"/>
</dbReference>
<dbReference type="RefSeq" id="WP_072596283.1">
    <property type="nucleotide sequence ID" value="NZ_CP018221.1"/>
</dbReference>
<gene>
    <name evidence="5" type="ORF">BSL82_04870</name>
</gene>
<dbReference type="KEGG" id="sphj:BSL82_04870"/>
<evidence type="ECO:0000256" key="2">
    <source>
        <dbReference type="ARBA" id="ARBA00022797"/>
    </source>
</evidence>
<dbReference type="AlphaFoldDB" id="A0A1L3ZSX4"/>
<dbReference type="Proteomes" id="UP000182063">
    <property type="component" value="Chromosome"/>
</dbReference>
<name>A0A1L3ZSX4_9SPHN</name>
<dbReference type="Gene3D" id="3.40.50.1820">
    <property type="entry name" value="alpha/beta hydrolase"/>
    <property type="match status" value="1"/>
</dbReference>
<evidence type="ECO:0000259" key="4">
    <source>
        <dbReference type="Pfam" id="PF06441"/>
    </source>
</evidence>
<keyword evidence="3" id="KW-0378">Hydrolase</keyword>
<dbReference type="InterPro" id="IPR029058">
    <property type="entry name" value="AB_hydrolase_fold"/>
</dbReference>
<evidence type="ECO:0000313" key="6">
    <source>
        <dbReference type="Proteomes" id="UP000182063"/>
    </source>
</evidence>
<proteinExistence type="inferred from homology"/>
<dbReference type="GO" id="GO:0004301">
    <property type="term" value="F:epoxide hydrolase activity"/>
    <property type="evidence" value="ECO:0007669"/>
    <property type="project" value="TreeGrafter"/>
</dbReference>
<comment type="similarity">
    <text evidence="1">Belongs to the peptidase S33 family.</text>
</comment>
<dbReference type="SUPFAM" id="SSF53474">
    <property type="entry name" value="alpha/beta-Hydrolases"/>
    <property type="match status" value="1"/>
</dbReference>
<dbReference type="GO" id="GO:0097176">
    <property type="term" value="P:epoxide metabolic process"/>
    <property type="evidence" value="ECO:0007669"/>
    <property type="project" value="TreeGrafter"/>
</dbReference>
<dbReference type="Pfam" id="PF06441">
    <property type="entry name" value="EHN"/>
    <property type="match status" value="1"/>
</dbReference>